<dbReference type="InterPro" id="IPR006685">
    <property type="entry name" value="MscS_channel_2nd"/>
</dbReference>
<dbReference type="InterPro" id="IPR049142">
    <property type="entry name" value="MS_channel_1st"/>
</dbReference>
<gene>
    <name evidence="11" type="ORF">FB00_19240</name>
</gene>
<evidence type="ECO:0000256" key="4">
    <source>
        <dbReference type="ARBA" id="ARBA00022692"/>
    </source>
</evidence>
<evidence type="ECO:0000256" key="7">
    <source>
        <dbReference type="SAM" id="MobiDB-lite"/>
    </source>
</evidence>
<dbReference type="InterPro" id="IPR010920">
    <property type="entry name" value="LSM_dom_sf"/>
</dbReference>
<evidence type="ECO:0000256" key="8">
    <source>
        <dbReference type="SAM" id="Phobius"/>
    </source>
</evidence>
<evidence type="ECO:0000256" key="1">
    <source>
        <dbReference type="ARBA" id="ARBA00004651"/>
    </source>
</evidence>
<dbReference type="AlphaFoldDB" id="A0A0H2KI13"/>
<feature type="transmembrane region" description="Helical" evidence="8">
    <location>
        <begin position="162"/>
        <end position="182"/>
    </location>
</feature>
<evidence type="ECO:0000313" key="12">
    <source>
        <dbReference type="Proteomes" id="UP000035265"/>
    </source>
</evidence>
<dbReference type="PATRIC" id="fig|264251.5.peg.3901"/>
<evidence type="ECO:0000256" key="2">
    <source>
        <dbReference type="ARBA" id="ARBA00008017"/>
    </source>
</evidence>
<feature type="domain" description="Mechanosensitive ion channel transmembrane helices 2/3" evidence="10">
    <location>
        <begin position="168"/>
        <end position="207"/>
    </location>
</feature>
<dbReference type="Proteomes" id="UP000035265">
    <property type="component" value="Unassembled WGS sequence"/>
</dbReference>
<evidence type="ECO:0000259" key="9">
    <source>
        <dbReference type="Pfam" id="PF00924"/>
    </source>
</evidence>
<dbReference type="STRING" id="264251.FB00_19240"/>
<keyword evidence="6 8" id="KW-0472">Membrane</keyword>
<dbReference type="GO" id="GO:0008381">
    <property type="term" value="F:mechanosensitive monoatomic ion channel activity"/>
    <property type="evidence" value="ECO:0007669"/>
    <property type="project" value="InterPro"/>
</dbReference>
<dbReference type="InterPro" id="IPR011066">
    <property type="entry name" value="MscS_channel_C_sf"/>
</dbReference>
<feature type="transmembrane region" description="Helical" evidence="8">
    <location>
        <begin position="85"/>
        <end position="107"/>
    </location>
</feature>
<feature type="compositionally biased region" description="Low complexity" evidence="7">
    <location>
        <begin position="406"/>
        <end position="415"/>
    </location>
</feature>
<evidence type="ECO:0000256" key="5">
    <source>
        <dbReference type="ARBA" id="ARBA00022989"/>
    </source>
</evidence>
<dbReference type="EMBL" id="JNBQ01000045">
    <property type="protein sequence ID" value="KLN33131.1"/>
    <property type="molecule type" value="Genomic_DNA"/>
</dbReference>
<feature type="region of interest" description="Disordered" evidence="7">
    <location>
        <begin position="375"/>
        <end position="424"/>
    </location>
</feature>
<evidence type="ECO:0008006" key="13">
    <source>
        <dbReference type="Google" id="ProtNLM"/>
    </source>
</evidence>
<feature type="compositionally biased region" description="Basic and acidic residues" evidence="7">
    <location>
        <begin position="382"/>
        <end position="405"/>
    </location>
</feature>
<keyword evidence="4 8" id="KW-0812">Transmembrane</keyword>
<name>A0A0H2KI13_9MICO</name>
<accession>A0A0H2KI13</accession>
<keyword evidence="12" id="KW-1185">Reference proteome</keyword>
<evidence type="ECO:0000256" key="3">
    <source>
        <dbReference type="ARBA" id="ARBA00022475"/>
    </source>
</evidence>
<protein>
    <recommendedName>
        <fullName evidence="13">Mechanosensitive ion channel family protein</fullName>
    </recommendedName>
</protein>
<comment type="caution">
    <text evidence="11">The sequence shown here is derived from an EMBL/GenBank/DDBJ whole genome shotgun (WGS) entry which is preliminary data.</text>
</comment>
<evidence type="ECO:0000313" key="11">
    <source>
        <dbReference type="EMBL" id="KLN33131.1"/>
    </source>
</evidence>
<dbReference type="Pfam" id="PF00924">
    <property type="entry name" value="MS_channel_2nd"/>
    <property type="match status" value="1"/>
</dbReference>
<evidence type="ECO:0000259" key="10">
    <source>
        <dbReference type="Pfam" id="PF21088"/>
    </source>
</evidence>
<dbReference type="FunFam" id="2.30.30.60:FF:000001">
    <property type="entry name" value="MscS Mechanosensitive ion channel"/>
    <property type="match status" value="1"/>
</dbReference>
<dbReference type="InterPro" id="IPR045276">
    <property type="entry name" value="YbiO_bact"/>
</dbReference>
<dbReference type="InterPro" id="IPR023408">
    <property type="entry name" value="MscS_beta-dom_sf"/>
</dbReference>
<dbReference type="GO" id="GO:0005886">
    <property type="term" value="C:plasma membrane"/>
    <property type="evidence" value="ECO:0007669"/>
    <property type="project" value="UniProtKB-SubCell"/>
</dbReference>
<dbReference type="SUPFAM" id="SSF82689">
    <property type="entry name" value="Mechanosensitive channel protein MscS (YggB), C-terminal domain"/>
    <property type="match status" value="1"/>
</dbReference>
<sequence>MGVGQLHQRLGQVRLRGFAHACILPERGPASSAFARRAQGPPTSPGYPALMSHPLLAPVLRLPADVPEEVRNGFDPGNPDDWFEWFVGVPLRVLLIIGIGAIALALVRRLIRRITEHIADGTPALRSKRLRGVAESGVGSVLLRANPLASARRAQRARTVGSVLRSVANIVIGATIVLLVLTELGVNIAPFLASAGIAGVALGFGAQSLVKDFLSGTFMLLEDQYGVGDTVDFGEVTGTVEEVALRVTKVRDGNGTLWFVRNGEILRTGNKTQEWGRAVVDVRVAYWADVEAVRAALLAAAEDVGADPVLGTYFLEPPEVTGIESMTAEALLLKVQVKTQAAMQWEVARALRTRVRQGLSDARIPLAGAQQVVVLDHSPSVPDDRPDDGAGTSGRDEQAARDRRGAAAAAVVQDRTGGAAGPTA</sequence>
<feature type="domain" description="Mechanosensitive ion channel MscS" evidence="9">
    <location>
        <begin position="209"/>
        <end position="266"/>
    </location>
</feature>
<keyword evidence="3" id="KW-1003">Cell membrane</keyword>
<dbReference type="Gene3D" id="1.10.287.1260">
    <property type="match status" value="1"/>
</dbReference>
<reference evidence="11 12" key="1">
    <citation type="submission" date="2014-05" db="EMBL/GenBank/DDBJ databases">
        <title>Cellulosimicrobium funkei U11 genome.</title>
        <authorList>
            <person name="Hu C."/>
            <person name="Gong Y."/>
            <person name="Wan W."/>
            <person name="Jiang M."/>
        </authorList>
    </citation>
    <scope>NUCLEOTIDE SEQUENCE [LARGE SCALE GENOMIC DNA]</scope>
    <source>
        <strain evidence="11 12">U11</strain>
    </source>
</reference>
<dbReference type="PANTHER" id="PTHR30460:SF0">
    <property type="entry name" value="MODERATE CONDUCTANCE MECHANOSENSITIVE CHANNEL YBIO"/>
    <property type="match status" value="1"/>
</dbReference>
<dbReference type="InterPro" id="IPR011014">
    <property type="entry name" value="MscS_channel_TM-2"/>
</dbReference>
<proteinExistence type="inferred from homology"/>
<comment type="subcellular location">
    <subcellularLocation>
        <location evidence="1">Cell membrane</location>
        <topology evidence="1">Multi-pass membrane protein</topology>
    </subcellularLocation>
</comment>
<dbReference type="Pfam" id="PF21088">
    <property type="entry name" value="MS_channel_1st"/>
    <property type="match status" value="1"/>
</dbReference>
<dbReference type="Gene3D" id="3.30.70.100">
    <property type="match status" value="1"/>
</dbReference>
<dbReference type="SUPFAM" id="SSF50182">
    <property type="entry name" value="Sm-like ribonucleoproteins"/>
    <property type="match status" value="1"/>
</dbReference>
<dbReference type="SUPFAM" id="SSF82861">
    <property type="entry name" value="Mechanosensitive channel protein MscS (YggB), transmembrane region"/>
    <property type="match status" value="1"/>
</dbReference>
<organism evidence="11 12">
    <name type="scientific">Cellulosimicrobium funkei</name>
    <dbReference type="NCBI Taxonomy" id="264251"/>
    <lineage>
        <taxon>Bacteria</taxon>
        <taxon>Bacillati</taxon>
        <taxon>Actinomycetota</taxon>
        <taxon>Actinomycetes</taxon>
        <taxon>Micrococcales</taxon>
        <taxon>Promicromonosporaceae</taxon>
        <taxon>Cellulosimicrobium</taxon>
    </lineage>
</organism>
<keyword evidence="5 8" id="KW-1133">Transmembrane helix</keyword>
<feature type="transmembrane region" description="Helical" evidence="8">
    <location>
        <begin position="188"/>
        <end position="210"/>
    </location>
</feature>
<evidence type="ECO:0000256" key="6">
    <source>
        <dbReference type="ARBA" id="ARBA00023136"/>
    </source>
</evidence>
<comment type="similarity">
    <text evidence="2">Belongs to the MscS (TC 1.A.23) family.</text>
</comment>
<dbReference type="PANTHER" id="PTHR30460">
    <property type="entry name" value="MODERATE CONDUCTANCE MECHANOSENSITIVE CHANNEL YBIO"/>
    <property type="match status" value="1"/>
</dbReference>
<dbReference type="Gene3D" id="2.30.30.60">
    <property type="match status" value="1"/>
</dbReference>